<evidence type="ECO:0000256" key="10">
    <source>
        <dbReference type="ARBA" id="ARBA00023136"/>
    </source>
</evidence>
<dbReference type="EMBL" id="QYTV02000013">
    <property type="protein sequence ID" value="RST71287.1"/>
    <property type="molecule type" value="Genomic_DNA"/>
</dbReference>
<dbReference type="PANTHER" id="PTHR30472:SF19">
    <property type="entry name" value="PETROBACTIN IMPORT SYSTEM PERMEASE PROTEIN YCLO"/>
    <property type="match status" value="1"/>
</dbReference>
<feature type="transmembrane region" description="Helical" evidence="11">
    <location>
        <begin position="128"/>
        <end position="154"/>
    </location>
</feature>
<dbReference type="AlphaFoldDB" id="A0A429XTW9"/>
<evidence type="ECO:0000313" key="12">
    <source>
        <dbReference type="EMBL" id="RST71287.1"/>
    </source>
</evidence>
<evidence type="ECO:0000256" key="9">
    <source>
        <dbReference type="ARBA" id="ARBA00023065"/>
    </source>
</evidence>
<evidence type="ECO:0000256" key="2">
    <source>
        <dbReference type="ARBA" id="ARBA00007935"/>
    </source>
</evidence>
<dbReference type="FunFam" id="1.10.3470.10:FF:000004">
    <property type="entry name" value="Iron compound ABC transporter, permease"/>
    <property type="match status" value="1"/>
</dbReference>
<keyword evidence="4" id="KW-1003">Cell membrane</keyword>
<gene>
    <name evidence="12" type="ORF">D4T97_019185</name>
</gene>
<feature type="transmembrane region" description="Helical" evidence="11">
    <location>
        <begin position="263"/>
        <end position="283"/>
    </location>
</feature>
<keyword evidence="7 11" id="KW-1133">Transmembrane helix</keyword>
<dbReference type="RefSeq" id="WP_126052378.1">
    <property type="nucleotide sequence ID" value="NZ_QYTV02000013.1"/>
</dbReference>
<keyword evidence="6 11" id="KW-0812">Transmembrane</keyword>
<evidence type="ECO:0000256" key="5">
    <source>
        <dbReference type="ARBA" id="ARBA00022496"/>
    </source>
</evidence>
<keyword evidence="5" id="KW-0410">Iron transport</keyword>
<keyword evidence="9" id="KW-0406">Ion transport</keyword>
<keyword evidence="3" id="KW-0813">Transport</keyword>
<evidence type="ECO:0000256" key="3">
    <source>
        <dbReference type="ARBA" id="ARBA00022448"/>
    </source>
</evidence>
<comment type="subcellular location">
    <subcellularLocation>
        <location evidence="1">Cell membrane</location>
        <topology evidence="1">Multi-pass membrane protein</topology>
    </subcellularLocation>
</comment>
<evidence type="ECO:0000256" key="8">
    <source>
        <dbReference type="ARBA" id="ARBA00023004"/>
    </source>
</evidence>
<dbReference type="GO" id="GO:0033214">
    <property type="term" value="P:siderophore-iron import into cell"/>
    <property type="evidence" value="ECO:0007669"/>
    <property type="project" value="TreeGrafter"/>
</dbReference>
<accession>A0A429XTW9</accession>
<dbReference type="InterPro" id="IPR000522">
    <property type="entry name" value="ABC_transptr_permease_BtuC"/>
</dbReference>
<evidence type="ECO:0000256" key="4">
    <source>
        <dbReference type="ARBA" id="ARBA00022475"/>
    </source>
</evidence>
<feature type="transmembrane region" description="Helical" evidence="11">
    <location>
        <begin position="101"/>
        <end position="122"/>
    </location>
</feature>
<dbReference type="GO" id="GO:0022857">
    <property type="term" value="F:transmembrane transporter activity"/>
    <property type="evidence" value="ECO:0007669"/>
    <property type="project" value="InterPro"/>
</dbReference>
<evidence type="ECO:0000256" key="7">
    <source>
        <dbReference type="ARBA" id="ARBA00022989"/>
    </source>
</evidence>
<feature type="transmembrane region" description="Helical" evidence="11">
    <location>
        <begin position="6"/>
        <end position="23"/>
    </location>
</feature>
<organism evidence="12 13">
    <name type="scientific">Siminovitchia acidinfaciens</name>
    <dbReference type="NCBI Taxonomy" id="2321395"/>
    <lineage>
        <taxon>Bacteria</taxon>
        <taxon>Bacillati</taxon>
        <taxon>Bacillota</taxon>
        <taxon>Bacilli</taxon>
        <taxon>Bacillales</taxon>
        <taxon>Bacillaceae</taxon>
        <taxon>Siminovitchia</taxon>
    </lineage>
</organism>
<comment type="similarity">
    <text evidence="2">Belongs to the binding-protein-dependent transport system permease family. FecCD subfamily.</text>
</comment>
<name>A0A429XTW9_9BACI</name>
<protein>
    <submittedName>
        <fullName evidence="12">Iron ABC transporter permease</fullName>
    </submittedName>
</protein>
<dbReference type="Pfam" id="PF01032">
    <property type="entry name" value="FecCD"/>
    <property type="match status" value="1"/>
</dbReference>
<dbReference type="InterPro" id="IPR037294">
    <property type="entry name" value="ABC_BtuC-like"/>
</dbReference>
<feature type="transmembrane region" description="Helical" evidence="11">
    <location>
        <begin position="175"/>
        <end position="193"/>
    </location>
</feature>
<sequence length="316" mass="35388">MRNSVKLSILFLVSLSLCLLYLFHDLNGSFDYALPRRGTKVLAMVITGAAIAYATVIFQTITHNRILTPSIMGLDSLYLLIQTFFIFSLGSEHITVVNKQVNFLLSVAAMIIFALLLYHLLFNKGQQSIYYLLLIGIIIGTFFQSISTFLQVLIDPNEFLIVQDRMFASFNNVNSDLVWLSLLFILLVFAVGWRSVSNLDVMSLGRDTAINLGIYYDKTARQMLVLTAILISVSTALVGPITFFGLIVANLAYQFFHTYKHRIIISGAILLSIIALVGGQWAVERLFTFSTTLSVIINFVGGVYFLYLLLKESRSS</sequence>
<reference evidence="12" key="1">
    <citation type="submission" date="2018-12" db="EMBL/GenBank/DDBJ databases">
        <authorList>
            <person name="Sun L."/>
            <person name="Chen Z."/>
        </authorList>
    </citation>
    <scope>NUCLEOTIDE SEQUENCE [LARGE SCALE GENOMIC DNA]</scope>
    <source>
        <strain evidence="12">3-2-2</strain>
    </source>
</reference>
<evidence type="ECO:0000256" key="11">
    <source>
        <dbReference type="SAM" id="Phobius"/>
    </source>
</evidence>
<feature type="transmembrane region" description="Helical" evidence="11">
    <location>
        <begin position="43"/>
        <end position="61"/>
    </location>
</feature>
<comment type="caution">
    <text evidence="12">The sequence shown here is derived from an EMBL/GenBank/DDBJ whole genome shotgun (WGS) entry which is preliminary data.</text>
</comment>
<feature type="transmembrane region" description="Helical" evidence="11">
    <location>
        <begin position="67"/>
        <end position="89"/>
    </location>
</feature>
<keyword evidence="8" id="KW-0408">Iron</keyword>
<feature type="transmembrane region" description="Helical" evidence="11">
    <location>
        <begin position="289"/>
        <end position="310"/>
    </location>
</feature>
<dbReference type="CDD" id="cd06550">
    <property type="entry name" value="TM_ABC_iron-siderophores_like"/>
    <property type="match status" value="1"/>
</dbReference>
<proteinExistence type="inferred from homology"/>
<dbReference type="GO" id="GO:0005886">
    <property type="term" value="C:plasma membrane"/>
    <property type="evidence" value="ECO:0007669"/>
    <property type="project" value="UniProtKB-SubCell"/>
</dbReference>
<dbReference type="Proteomes" id="UP000287156">
    <property type="component" value="Unassembled WGS sequence"/>
</dbReference>
<keyword evidence="13" id="KW-1185">Reference proteome</keyword>
<evidence type="ECO:0000256" key="6">
    <source>
        <dbReference type="ARBA" id="ARBA00022692"/>
    </source>
</evidence>
<keyword evidence="10 11" id="KW-0472">Membrane</keyword>
<dbReference type="PANTHER" id="PTHR30472">
    <property type="entry name" value="FERRIC ENTEROBACTIN TRANSPORT SYSTEM PERMEASE PROTEIN"/>
    <property type="match status" value="1"/>
</dbReference>
<dbReference type="OrthoDB" id="9796260at2"/>
<feature type="transmembrane region" description="Helical" evidence="11">
    <location>
        <begin position="223"/>
        <end position="251"/>
    </location>
</feature>
<evidence type="ECO:0000256" key="1">
    <source>
        <dbReference type="ARBA" id="ARBA00004651"/>
    </source>
</evidence>
<evidence type="ECO:0000313" key="13">
    <source>
        <dbReference type="Proteomes" id="UP000287156"/>
    </source>
</evidence>
<dbReference type="SUPFAM" id="SSF81345">
    <property type="entry name" value="ABC transporter involved in vitamin B12 uptake, BtuC"/>
    <property type="match status" value="1"/>
</dbReference>
<dbReference type="Gene3D" id="1.10.3470.10">
    <property type="entry name" value="ABC transporter involved in vitamin B12 uptake, BtuC"/>
    <property type="match status" value="1"/>
</dbReference>